<dbReference type="EMBL" id="RCZH01000005">
    <property type="protein sequence ID" value="TPG41718.1"/>
    <property type="molecule type" value="Genomic_DNA"/>
</dbReference>
<sequence length="399" mass="44991">MGRLKKIFMDFKKGMLLLLLILGMASCSSDTQDGSTKPEIVYADVKPTQTKYKAFYGERIVKIKGSGTSRPNNADPSPQPIPDVVKPVSVIYYPLTQTISFSNIFENTRVEYKVTAITVNKGISVIYSFKIGETVYTCKIIEKTFISPATVTVYFAGGSYQFNVTSSEKMKIAKLLSKQTNTSTANSKRNYTIQYTYKDTLVVKSVRNYNDSKTGVAMVQVSDFVYNGAKIASKTLSNGEGAILKKVTYSYENNLITKATTTDPAGNVTIDTYEYDAQGRLITTHYGNSSGTIFYMIRHYIYEKNKMTTIYTDDKESYYDTEISVYNSDRKPYLITQDQILDPFYYLDITTTSITHENGTVDDFPKNAYEYSEEGLLIKVSKSIDPANPDVLIREYEEE</sequence>
<dbReference type="Pfam" id="PF05593">
    <property type="entry name" value="RHS_repeat"/>
    <property type="match status" value="1"/>
</dbReference>
<dbReference type="Proteomes" id="UP000319700">
    <property type="component" value="Unassembled WGS sequence"/>
</dbReference>
<keyword evidence="1" id="KW-0732">Signal</keyword>
<name>A0A502EUZ1_9FLAO</name>
<protein>
    <recommendedName>
        <fullName evidence="4">YD repeat-containing protein</fullName>
    </recommendedName>
</protein>
<accession>A0A502EUZ1</accession>
<comment type="caution">
    <text evidence="2">The sequence shown here is derived from an EMBL/GenBank/DDBJ whole genome shotgun (WGS) entry which is preliminary data.</text>
</comment>
<proteinExistence type="predicted"/>
<dbReference type="PROSITE" id="PS51257">
    <property type="entry name" value="PROKAR_LIPOPROTEIN"/>
    <property type="match status" value="1"/>
</dbReference>
<feature type="signal peptide" evidence="1">
    <location>
        <begin position="1"/>
        <end position="31"/>
    </location>
</feature>
<organism evidence="2 3">
    <name type="scientific">Flavobacterium pectinovorum</name>
    <dbReference type="NCBI Taxonomy" id="29533"/>
    <lineage>
        <taxon>Bacteria</taxon>
        <taxon>Pseudomonadati</taxon>
        <taxon>Bacteroidota</taxon>
        <taxon>Flavobacteriia</taxon>
        <taxon>Flavobacteriales</taxon>
        <taxon>Flavobacteriaceae</taxon>
        <taxon>Flavobacterium</taxon>
    </lineage>
</organism>
<gene>
    <name evidence="2" type="ORF">EAH81_09570</name>
</gene>
<reference evidence="2 3" key="1">
    <citation type="journal article" date="2019" name="Environ. Microbiol.">
        <title>Species interactions and distinct microbial communities in high Arctic permafrost affected cryosols are associated with the CH4 and CO2 gas fluxes.</title>
        <authorList>
            <person name="Altshuler I."/>
            <person name="Hamel J."/>
            <person name="Turney S."/>
            <person name="Magnuson E."/>
            <person name="Levesque R."/>
            <person name="Greer C."/>
            <person name="Whyte L.G."/>
        </authorList>
    </citation>
    <scope>NUCLEOTIDE SEQUENCE [LARGE SCALE GENOMIC DNA]</scope>
    <source>
        <strain evidence="2 3">42</strain>
    </source>
</reference>
<evidence type="ECO:0008006" key="4">
    <source>
        <dbReference type="Google" id="ProtNLM"/>
    </source>
</evidence>
<keyword evidence="3" id="KW-1185">Reference proteome</keyword>
<dbReference type="AlphaFoldDB" id="A0A502EUZ1"/>
<dbReference type="InterPro" id="IPR031325">
    <property type="entry name" value="RHS_repeat"/>
</dbReference>
<evidence type="ECO:0000256" key="1">
    <source>
        <dbReference type="SAM" id="SignalP"/>
    </source>
</evidence>
<evidence type="ECO:0000313" key="3">
    <source>
        <dbReference type="Proteomes" id="UP000319700"/>
    </source>
</evidence>
<evidence type="ECO:0000313" key="2">
    <source>
        <dbReference type="EMBL" id="TPG41718.1"/>
    </source>
</evidence>
<feature type="chain" id="PRO_5021254465" description="YD repeat-containing protein" evidence="1">
    <location>
        <begin position="32"/>
        <end position="399"/>
    </location>
</feature>